<evidence type="ECO:0000313" key="9">
    <source>
        <dbReference type="Proteomes" id="UP000480246"/>
    </source>
</evidence>
<accession>A0A7C8KP08</accession>
<organism evidence="8 9">
    <name type="scientific">Gracilibacillus oryzae</name>
    <dbReference type="NCBI Taxonomy" id="1672701"/>
    <lineage>
        <taxon>Bacteria</taxon>
        <taxon>Bacillati</taxon>
        <taxon>Bacillota</taxon>
        <taxon>Bacilli</taxon>
        <taxon>Bacillales</taxon>
        <taxon>Bacillaceae</taxon>
        <taxon>Gracilibacillus</taxon>
    </lineage>
</organism>
<evidence type="ECO:0000256" key="1">
    <source>
        <dbReference type="ARBA" id="ARBA00004651"/>
    </source>
</evidence>
<reference evidence="8 9" key="1">
    <citation type="submission" date="2019-10" db="EMBL/GenBank/DDBJ databases">
        <title>Gracilibacillus sp. nov. isolated from rice seeds.</title>
        <authorList>
            <person name="He S."/>
        </authorList>
    </citation>
    <scope>NUCLEOTIDE SEQUENCE [LARGE SCALE GENOMIC DNA]</scope>
    <source>
        <strain evidence="8 9">TD8</strain>
    </source>
</reference>
<keyword evidence="3 6" id="KW-0812">Transmembrane</keyword>
<keyword evidence="2 6" id="KW-1003">Cell membrane</keyword>
<feature type="transmembrane region" description="Helical" evidence="6">
    <location>
        <begin position="555"/>
        <end position="582"/>
    </location>
</feature>
<name>A0A7C8KP08_9BACI</name>
<feature type="transmembrane region" description="Helical" evidence="6">
    <location>
        <begin position="54"/>
        <end position="82"/>
    </location>
</feature>
<dbReference type="InterPro" id="IPR027022">
    <property type="entry name" value="ABC_permease_BceB-typ"/>
</dbReference>
<dbReference type="InterPro" id="IPR003838">
    <property type="entry name" value="ABC3_permease_C"/>
</dbReference>
<comment type="caution">
    <text evidence="8">The sequence shown here is derived from an EMBL/GenBank/DDBJ whole genome shotgun (WGS) entry which is preliminary data.</text>
</comment>
<dbReference type="Proteomes" id="UP000480246">
    <property type="component" value="Unassembled WGS sequence"/>
</dbReference>
<feature type="domain" description="ABC3 transporter permease C-terminal" evidence="7">
    <location>
        <begin position="61"/>
        <end position="179"/>
    </location>
</feature>
<evidence type="ECO:0000313" key="8">
    <source>
        <dbReference type="EMBL" id="KAB8129917.1"/>
    </source>
</evidence>
<comment type="subcellular location">
    <subcellularLocation>
        <location evidence="1 6">Cell membrane</location>
        <topology evidence="1 6">Multi-pass membrane protein</topology>
    </subcellularLocation>
</comment>
<dbReference type="OrthoDB" id="1705903at2"/>
<feature type="transmembrane region" description="Helical" evidence="6">
    <location>
        <begin position="224"/>
        <end position="252"/>
    </location>
</feature>
<evidence type="ECO:0000259" key="7">
    <source>
        <dbReference type="Pfam" id="PF02687"/>
    </source>
</evidence>
<dbReference type="GO" id="GO:0055085">
    <property type="term" value="P:transmembrane transport"/>
    <property type="evidence" value="ECO:0007669"/>
    <property type="project" value="UniProtKB-UniRule"/>
</dbReference>
<feature type="transmembrane region" description="Helical" evidence="6">
    <location>
        <begin position="103"/>
        <end position="127"/>
    </location>
</feature>
<feature type="transmembrane region" description="Helical" evidence="6">
    <location>
        <begin position="147"/>
        <end position="176"/>
    </location>
</feature>
<evidence type="ECO:0000256" key="2">
    <source>
        <dbReference type="ARBA" id="ARBA00022475"/>
    </source>
</evidence>
<dbReference type="EMBL" id="WEID01000073">
    <property type="protein sequence ID" value="KAB8129917.1"/>
    <property type="molecule type" value="Genomic_DNA"/>
</dbReference>
<protein>
    <submittedName>
        <fullName evidence="8">ABC transporter permease</fullName>
    </submittedName>
</protein>
<proteinExistence type="inferred from homology"/>
<feature type="transmembrane region" description="Helical" evidence="6">
    <location>
        <begin position="284"/>
        <end position="306"/>
    </location>
</feature>
<feature type="transmembrane region" description="Helical" evidence="6">
    <location>
        <begin position="588"/>
        <end position="605"/>
    </location>
</feature>
<evidence type="ECO:0000256" key="5">
    <source>
        <dbReference type="ARBA" id="ARBA00023136"/>
    </source>
</evidence>
<evidence type="ECO:0000256" key="3">
    <source>
        <dbReference type="ARBA" id="ARBA00022692"/>
    </source>
</evidence>
<dbReference type="RefSeq" id="WP_153405204.1">
    <property type="nucleotide sequence ID" value="NZ_ML762435.1"/>
</dbReference>
<sequence length="619" mass="69462">MLWKLLTSSMKKMWKDYIVLLFGLTVSIAIFYMFQTLAQNKAFLEANALIGSIVFVFHVGTFILAFVTIFYIFYATSFILSLRQKELGMYMTLGAKKGKVTQMMFFETLLIGFISLVIGLIVGVGLAEVIAGLLMKQLGFNGGGFEAFYSSSLITTVIFYAILFLLTAAVNAVKVASKSVLDLVRASQQADPVVTKGWKIFFGTLFSIILIAIGYYAMINMGTFMQVGVIVAAITVTLGTYFFFMALLPFIVKRLKSIRSLNEKGLNAFTFSQLQFRISQLTKVLGTVTMLIALGLGAMAAGLSFYHNIAIQTSMIYANDVAVYEPTEEQLAEMDSLEFLERNNYSYKVTDEGVYFLKDDLLNNPPLIQKFTGDIDQLTETARVDDPLDQAEYSDTATNEEQMISDDWSTALRNELLATFRIFGDRTLYIVNQEKFGQIESEVASVMVGRVENFLDHEDTLAAIDEHNKEIASGYTGSTPDMIGSKYDNYTSLKALANGTIFMGLFLGIAFLMMMASVLMFKLLSSASADTHRYQMLRKIGVRRSKLSASIYKELFLVFLFPSLLGFVHVIVGMEMFSIILIEPFTKIWIPVTIFLVIYVSYYLLTVQMYKRIVLPKEK</sequence>
<feature type="transmembrane region" description="Helical" evidence="6">
    <location>
        <begin position="197"/>
        <end position="218"/>
    </location>
</feature>
<dbReference type="InterPro" id="IPR052536">
    <property type="entry name" value="ABC-4_Integral_Memb_Prot"/>
</dbReference>
<feature type="transmembrane region" description="Helical" evidence="6">
    <location>
        <begin position="501"/>
        <end position="524"/>
    </location>
</feature>
<dbReference type="PANTHER" id="PTHR46795">
    <property type="entry name" value="ABC TRANSPORTER PERMEASE-RELATED-RELATED"/>
    <property type="match status" value="1"/>
</dbReference>
<keyword evidence="9" id="KW-1185">Reference proteome</keyword>
<evidence type="ECO:0000256" key="6">
    <source>
        <dbReference type="PIRNR" id="PIRNR018968"/>
    </source>
</evidence>
<dbReference type="GO" id="GO:0005886">
    <property type="term" value="C:plasma membrane"/>
    <property type="evidence" value="ECO:0007669"/>
    <property type="project" value="UniProtKB-SubCell"/>
</dbReference>
<dbReference type="Pfam" id="PF02687">
    <property type="entry name" value="FtsX"/>
    <property type="match status" value="1"/>
</dbReference>
<dbReference type="PANTHER" id="PTHR46795:SF3">
    <property type="entry name" value="ABC TRANSPORTER PERMEASE"/>
    <property type="match status" value="1"/>
</dbReference>
<keyword evidence="6" id="KW-0813">Transport</keyword>
<evidence type="ECO:0000256" key="4">
    <source>
        <dbReference type="ARBA" id="ARBA00022989"/>
    </source>
</evidence>
<keyword evidence="5 6" id="KW-0472">Membrane</keyword>
<comment type="similarity">
    <text evidence="6">Belongs to the ABC-4 integral membrane protein family.</text>
</comment>
<gene>
    <name evidence="8" type="ORF">F9U64_14855</name>
</gene>
<dbReference type="AlphaFoldDB" id="A0A7C8KP08"/>
<dbReference type="PIRSF" id="PIRSF018968">
    <property type="entry name" value="ABC_permease_BceB"/>
    <property type="match status" value="1"/>
</dbReference>
<keyword evidence="4 6" id="KW-1133">Transmembrane helix</keyword>